<keyword evidence="4" id="KW-0812">Transmembrane</keyword>
<dbReference type="GO" id="GO:0050660">
    <property type="term" value="F:flavin adenine dinucleotide binding"/>
    <property type="evidence" value="ECO:0007669"/>
    <property type="project" value="InterPro"/>
</dbReference>
<evidence type="ECO:0000256" key="4">
    <source>
        <dbReference type="SAM" id="Phobius"/>
    </source>
</evidence>
<comment type="cofactor">
    <cofactor evidence="1">
        <name>FAD</name>
        <dbReference type="ChEBI" id="CHEBI:57692"/>
    </cofactor>
</comment>
<feature type="transmembrane region" description="Helical" evidence="4">
    <location>
        <begin position="176"/>
        <end position="195"/>
    </location>
</feature>
<dbReference type="InterPro" id="IPR040131">
    <property type="entry name" value="MnmG_N"/>
</dbReference>
<dbReference type="InterPro" id="IPR036188">
    <property type="entry name" value="FAD/NAD-bd_sf"/>
</dbReference>
<name>X1BU03_9ZZZZ</name>
<keyword evidence="2" id="KW-0285">Flavoprotein</keyword>
<dbReference type="PANTHER" id="PTHR11806:SF0">
    <property type="entry name" value="PROTEIN MTO1 HOMOLOG, MITOCHONDRIAL"/>
    <property type="match status" value="1"/>
</dbReference>
<keyword evidence="4" id="KW-0472">Membrane</keyword>
<comment type="caution">
    <text evidence="6">The sequence shown here is derived from an EMBL/GenBank/DDBJ whole genome shotgun (WGS) entry which is preliminary data.</text>
</comment>
<dbReference type="AlphaFoldDB" id="X1BU03"/>
<keyword evidence="3" id="KW-0274">FAD</keyword>
<gene>
    <name evidence="6" type="ORF">S01H4_32830</name>
</gene>
<dbReference type="GO" id="GO:0030488">
    <property type="term" value="P:tRNA methylation"/>
    <property type="evidence" value="ECO:0007669"/>
    <property type="project" value="TreeGrafter"/>
</dbReference>
<feature type="domain" description="MnmG N-terminal" evidence="5">
    <location>
        <begin position="11"/>
        <end position="132"/>
    </location>
</feature>
<dbReference type="EMBL" id="BART01017211">
    <property type="protein sequence ID" value="GAG75621.1"/>
    <property type="molecule type" value="Genomic_DNA"/>
</dbReference>
<accession>X1BU03</accession>
<protein>
    <recommendedName>
        <fullName evidence="5">MnmG N-terminal domain-containing protein</fullName>
    </recommendedName>
</protein>
<feature type="transmembrane region" description="Helical" evidence="4">
    <location>
        <begin position="148"/>
        <end position="169"/>
    </location>
</feature>
<organism evidence="6">
    <name type="scientific">marine sediment metagenome</name>
    <dbReference type="NCBI Taxonomy" id="412755"/>
    <lineage>
        <taxon>unclassified sequences</taxon>
        <taxon>metagenomes</taxon>
        <taxon>ecological metagenomes</taxon>
    </lineage>
</organism>
<dbReference type="InterPro" id="IPR002218">
    <property type="entry name" value="MnmG-rel"/>
</dbReference>
<evidence type="ECO:0000256" key="2">
    <source>
        <dbReference type="ARBA" id="ARBA00022630"/>
    </source>
</evidence>
<keyword evidence="4" id="KW-1133">Transmembrane helix</keyword>
<sequence length="196" mass="21548">MIKNEGKINYDVIVIGAGHAGCEAALASARNGAGTLLISINMDSIALMPYSSTVGGFGRGQLIREIDVLGGEISKNIDKNYIHMRTIVSTEDPAIETMEAVVDKRRYFLSMKEVLENQNNLYLRQGLAAGILILLIFLKSVLFFSIPLISSPVLLSIFLELFSINLFLFCSSSSDFIYESMAFFILLSSVIFTTLT</sequence>
<dbReference type="Gene3D" id="3.50.50.60">
    <property type="entry name" value="FAD/NAD(P)-binding domain"/>
    <property type="match status" value="1"/>
</dbReference>
<dbReference type="Pfam" id="PF01134">
    <property type="entry name" value="GIDA"/>
    <property type="match status" value="1"/>
</dbReference>
<dbReference type="GO" id="GO:0002098">
    <property type="term" value="P:tRNA wobble uridine modification"/>
    <property type="evidence" value="ECO:0007669"/>
    <property type="project" value="TreeGrafter"/>
</dbReference>
<evidence type="ECO:0000259" key="5">
    <source>
        <dbReference type="Pfam" id="PF01134"/>
    </source>
</evidence>
<dbReference type="PANTHER" id="PTHR11806">
    <property type="entry name" value="GLUCOSE INHIBITED DIVISION PROTEIN A"/>
    <property type="match status" value="1"/>
</dbReference>
<dbReference type="GO" id="GO:0005829">
    <property type="term" value="C:cytosol"/>
    <property type="evidence" value="ECO:0007669"/>
    <property type="project" value="TreeGrafter"/>
</dbReference>
<proteinExistence type="predicted"/>
<evidence type="ECO:0000313" key="6">
    <source>
        <dbReference type="EMBL" id="GAG75621.1"/>
    </source>
</evidence>
<evidence type="ECO:0000256" key="3">
    <source>
        <dbReference type="ARBA" id="ARBA00022827"/>
    </source>
</evidence>
<evidence type="ECO:0000256" key="1">
    <source>
        <dbReference type="ARBA" id="ARBA00001974"/>
    </source>
</evidence>
<feature type="transmembrane region" description="Helical" evidence="4">
    <location>
        <begin position="121"/>
        <end position="142"/>
    </location>
</feature>
<feature type="non-terminal residue" evidence="6">
    <location>
        <position position="196"/>
    </location>
</feature>
<dbReference type="SUPFAM" id="SSF51905">
    <property type="entry name" value="FAD/NAD(P)-binding domain"/>
    <property type="match status" value="1"/>
</dbReference>
<reference evidence="6" key="1">
    <citation type="journal article" date="2014" name="Front. Microbiol.">
        <title>High frequency of phylogenetically diverse reductive dehalogenase-homologous genes in deep subseafloor sedimentary metagenomes.</title>
        <authorList>
            <person name="Kawai M."/>
            <person name="Futagami T."/>
            <person name="Toyoda A."/>
            <person name="Takaki Y."/>
            <person name="Nishi S."/>
            <person name="Hori S."/>
            <person name="Arai W."/>
            <person name="Tsubouchi T."/>
            <person name="Morono Y."/>
            <person name="Uchiyama I."/>
            <person name="Ito T."/>
            <person name="Fujiyama A."/>
            <person name="Inagaki F."/>
            <person name="Takami H."/>
        </authorList>
    </citation>
    <scope>NUCLEOTIDE SEQUENCE</scope>
    <source>
        <strain evidence="6">Expedition CK06-06</strain>
    </source>
</reference>